<organism evidence="1 2">
    <name type="scientific">Lentzea tibetensis</name>
    <dbReference type="NCBI Taxonomy" id="2591470"/>
    <lineage>
        <taxon>Bacteria</taxon>
        <taxon>Bacillati</taxon>
        <taxon>Actinomycetota</taxon>
        <taxon>Actinomycetes</taxon>
        <taxon>Pseudonocardiales</taxon>
        <taxon>Pseudonocardiaceae</taxon>
        <taxon>Lentzea</taxon>
    </lineage>
</organism>
<evidence type="ECO:0000313" key="1">
    <source>
        <dbReference type="EMBL" id="TWP49610.1"/>
    </source>
</evidence>
<reference evidence="1 2" key="1">
    <citation type="submission" date="2019-07" db="EMBL/GenBank/DDBJ databases">
        <title>Lentzea xizangensis sp. nov., isolated from Qinghai-Tibetan Plateau Soils.</title>
        <authorList>
            <person name="Huang J."/>
        </authorList>
    </citation>
    <scope>NUCLEOTIDE SEQUENCE [LARGE SCALE GENOMIC DNA]</scope>
    <source>
        <strain evidence="1 2">FXJ1.1311</strain>
    </source>
</reference>
<comment type="caution">
    <text evidence="1">The sequence shown here is derived from an EMBL/GenBank/DDBJ whole genome shotgun (WGS) entry which is preliminary data.</text>
</comment>
<name>A0A563EQF6_9PSEU</name>
<dbReference type="EMBL" id="VOBR01000015">
    <property type="protein sequence ID" value="TWP49610.1"/>
    <property type="molecule type" value="Genomic_DNA"/>
</dbReference>
<gene>
    <name evidence="1" type="ORF">FKR81_24085</name>
</gene>
<protein>
    <submittedName>
        <fullName evidence="1">Uncharacterized protein</fullName>
    </submittedName>
</protein>
<evidence type="ECO:0000313" key="2">
    <source>
        <dbReference type="Proteomes" id="UP000316639"/>
    </source>
</evidence>
<sequence>MCPSCGWPDPALVSSHGSVSYLRCVCGQWLVVDHGEVVATAGTSAFTRSTPVHHGCGGPITIMVDDEPS</sequence>
<dbReference type="AlphaFoldDB" id="A0A563EQF6"/>
<dbReference type="OrthoDB" id="3579625at2"/>
<accession>A0A563EQF6</accession>
<keyword evidence="2" id="KW-1185">Reference proteome</keyword>
<dbReference type="Proteomes" id="UP000316639">
    <property type="component" value="Unassembled WGS sequence"/>
</dbReference>
<proteinExistence type="predicted"/>